<protein>
    <recommendedName>
        <fullName evidence="4">UrcA family protein</fullName>
    </recommendedName>
</protein>
<keyword evidence="1" id="KW-0812">Transmembrane</keyword>
<comment type="caution">
    <text evidence="2">The sequence shown here is derived from an EMBL/GenBank/DDBJ whole genome shotgun (WGS) entry which is preliminary data.</text>
</comment>
<feature type="transmembrane region" description="Helical" evidence="1">
    <location>
        <begin position="88"/>
        <end position="108"/>
    </location>
</feature>
<reference evidence="2 3" key="1">
    <citation type="submission" date="2024-04" db="EMBL/GenBank/DDBJ databases">
        <title>Novel species of the genus Ideonella isolated from streams.</title>
        <authorList>
            <person name="Lu H."/>
        </authorList>
    </citation>
    <scope>NUCLEOTIDE SEQUENCE [LARGE SCALE GENOMIC DNA]</scope>
    <source>
        <strain evidence="2 3">BYS139W</strain>
    </source>
</reference>
<evidence type="ECO:0000256" key="1">
    <source>
        <dbReference type="SAM" id="Phobius"/>
    </source>
</evidence>
<accession>A0ABU9B591</accession>
<organism evidence="2 3">
    <name type="scientific">Pseudaquabacterium rugosum</name>
    <dbReference type="NCBI Taxonomy" id="2984194"/>
    <lineage>
        <taxon>Bacteria</taxon>
        <taxon>Pseudomonadati</taxon>
        <taxon>Pseudomonadota</taxon>
        <taxon>Betaproteobacteria</taxon>
        <taxon>Burkholderiales</taxon>
        <taxon>Sphaerotilaceae</taxon>
        <taxon>Pseudaquabacterium</taxon>
    </lineage>
</organism>
<dbReference type="Proteomes" id="UP001368500">
    <property type="component" value="Unassembled WGS sequence"/>
</dbReference>
<keyword evidence="1" id="KW-0472">Membrane</keyword>
<evidence type="ECO:0008006" key="4">
    <source>
        <dbReference type="Google" id="ProtNLM"/>
    </source>
</evidence>
<gene>
    <name evidence="2" type="ORF">AACH11_03510</name>
</gene>
<dbReference type="RefSeq" id="WP_341372810.1">
    <property type="nucleotide sequence ID" value="NZ_JBBUTF010000003.1"/>
</dbReference>
<dbReference type="EMBL" id="JBBUTF010000003">
    <property type="protein sequence ID" value="MEK8025027.1"/>
    <property type="molecule type" value="Genomic_DNA"/>
</dbReference>
<keyword evidence="3" id="KW-1185">Reference proteome</keyword>
<sequence length="111" mass="11423">MSPRKSLMRERIEGITGALLMAAAIALPVALIDPITTTTEEAPMRAELTMAARGLDAEDASRWPAMAAEACTEIGADMAEQAGAPRSWVVTTCGVAAAAVVAALAWLARGA</sequence>
<name>A0ABU9B591_9BURK</name>
<proteinExistence type="predicted"/>
<feature type="transmembrane region" description="Helical" evidence="1">
    <location>
        <begin position="12"/>
        <end position="32"/>
    </location>
</feature>
<evidence type="ECO:0000313" key="3">
    <source>
        <dbReference type="Proteomes" id="UP001368500"/>
    </source>
</evidence>
<keyword evidence="1" id="KW-1133">Transmembrane helix</keyword>
<evidence type="ECO:0000313" key="2">
    <source>
        <dbReference type="EMBL" id="MEK8025027.1"/>
    </source>
</evidence>